<dbReference type="Gene3D" id="3.40.50.1820">
    <property type="entry name" value="alpha/beta hydrolase"/>
    <property type="match status" value="1"/>
</dbReference>
<feature type="chain" id="PRO_5042670218" description="Carboxylic ester hydrolase" evidence="4">
    <location>
        <begin position="18"/>
        <end position="307"/>
    </location>
</feature>
<dbReference type="GO" id="GO:0045493">
    <property type="term" value="P:xylan catabolic process"/>
    <property type="evidence" value="ECO:0007669"/>
    <property type="project" value="UniProtKB-UniRule"/>
</dbReference>
<dbReference type="InterPro" id="IPR050955">
    <property type="entry name" value="Plant_Biomass_Hydrol_Est"/>
</dbReference>
<dbReference type="Pfam" id="PF10503">
    <property type="entry name" value="Esterase_PHB"/>
    <property type="match status" value="1"/>
</dbReference>
<dbReference type="GO" id="GO:0052689">
    <property type="term" value="F:carboxylic ester hydrolase activity"/>
    <property type="evidence" value="ECO:0007669"/>
    <property type="project" value="UniProtKB-KW"/>
</dbReference>
<feature type="signal peptide" evidence="4">
    <location>
        <begin position="1"/>
        <end position="17"/>
    </location>
</feature>
<keyword evidence="6" id="KW-1185">Reference proteome</keyword>
<dbReference type="AlphaFoldDB" id="A0AAN6LMY0"/>
<dbReference type="Proteomes" id="UP001280581">
    <property type="component" value="Unassembled WGS sequence"/>
</dbReference>
<keyword evidence="4" id="KW-0964">Secreted</keyword>
<comment type="subcellular location">
    <subcellularLocation>
        <location evidence="4">Secreted</location>
    </subcellularLocation>
</comment>
<evidence type="ECO:0000256" key="1">
    <source>
        <dbReference type="ARBA" id="ARBA00022487"/>
    </source>
</evidence>
<name>A0AAN6LMY0_9PLEO</name>
<dbReference type="PANTHER" id="PTHR43037">
    <property type="entry name" value="UNNAMED PRODUCT-RELATED"/>
    <property type="match status" value="1"/>
</dbReference>
<dbReference type="GO" id="GO:0005576">
    <property type="term" value="C:extracellular region"/>
    <property type="evidence" value="ECO:0007669"/>
    <property type="project" value="UniProtKB-SubCell"/>
</dbReference>
<dbReference type="InterPro" id="IPR029058">
    <property type="entry name" value="AB_hydrolase_fold"/>
</dbReference>
<reference evidence="5 6" key="1">
    <citation type="submission" date="2021-02" db="EMBL/GenBank/DDBJ databases">
        <title>Genome assembly of Pseudopithomyces chartarum.</title>
        <authorList>
            <person name="Jauregui R."/>
            <person name="Singh J."/>
            <person name="Voisey C."/>
        </authorList>
    </citation>
    <scope>NUCLEOTIDE SEQUENCE [LARGE SCALE GENOMIC DNA]</scope>
    <source>
        <strain evidence="5 6">AGR01</strain>
    </source>
</reference>
<proteinExistence type="inferred from homology"/>
<comment type="caution">
    <text evidence="5">The sequence shown here is derived from an EMBL/GenBank/DDBJ whole genome shotgun (WGS) entry which is preliminary data.</text>
</comment>
<dbReference type="NCBIfam" id="TIGR01840">
    <property type="entry name" value="esterase_phb"/>
    <property type="match status" value="1"/>
</dbReference>
<evidence type="ECO:0000313" key="5">
    <source>
        <dbReference type="EMBL" id="KAK3201017.1"/>
    </source>
</evidence>
<dbReference type="SUPFAM" id="SSF53474">
    <property type="entry name" value="alpha/beta-Hydrolases"/>
    <property type="match status" value="2"/>
</dbReference>
<evidence type="ECO:0000256" key="3">
    <source>
        <dbReference type="ARBA" id="ARBA00022801"/>
    </source>
</evidence>
<comment type="function">
    <text evidence="4">Esterase involved in the hydrolysis of xylan, a major structural heterogeneous polysaccharide found in plant biomass representing the second most abundant polysaccharide in the biosphere, after cellulose.</text>
</comment>
<keyword evidence="3 4" id="KW-0378">Hydrolase</keyword>
<evidence type="ECO:0000256" key="2">
    <source>
        <dbReference type="ARBA" id="ARBA00022729"/>
    </source>
</evidence>
<sequence length="307" mass="33705">MLASSLFVSLLATAASAELSSQLTQVQDFGPNPRNVSFYIYVPKVLQAKPPILVAPHWCHGTAQQVFDYRSWASAGDQYGFISIYPNTSNVDQCWDVSSKASLTHNGGGDAQGIVSMVEWALKKYKGDRERVFVTGTSSGAMMTNVLVGSYPDVFAGGSAWAGVAFGCFAGDGYDVWNDACATGKNIKTGQEWASLVKQAYPGYRGFRPKLQVLHGTNDTVLYPQNLKEEIKQWTAVFGYAESRVESTPDTPLKGWTRHRYGPKFEAYSAAGVDHNIPNQDDLVIEYFDLVRHTTLPVYTAGKVADW</sequence>
<evidence type="ECO:0000313" key="6">
    <source>
        <dbReference type="Proteomes" id="UP001280581"/>
    </source>
</evidence>
<dbReference type="EMBL" id="WVTA01000017">
    <property type="protein sequence ID" value="KAK3201017.1"/>
    <property type="molecule type" value="Genomic_DNA"/>
</dbReference>
<dbReference type="EC" id="3.1.1.-" evidence="4"/>
<keyword evidence="4" id="KW-0624">Polysaccharide degradation</keyword>
<keyword evidence="2 4" id="KW-0732">Signal</keyword>
<keyword evidence="4" id="KW-0119">Carbohydrate metabolism</keyword>
<gene>
    <name evidence="5" type="ORF">GRF29_213g671302</name>
</gene>
<dbReference type="PANTHER" id="PTHR43037:SF5">
    <property type="entry name" value="FERULOYL ESTERASE"/>
    <property type="match status" value="1"/>
</dbReference>
<organism evidence="5 6">
    <name type="scientific">Pseudopithomyces chartarum</name>
    <dbReference type="NCBI Taxonomy" id="1892770"/>
    <lineage>
        <taxon>Eukaryota</taxon>
        <taxon>Fungi</taxon>
        <taxon>Dikarya</taxon>
        <taxon>Ascomycota</taxon>
        <taxon>Pezizomycotina</taxon>
        <taxon>Dothideomycetes</taxon>
        <taxon>Pleosporomycetidae</taxon>
        <taxon>Pleosporales</taxon>
        <taxon>Massarineae</taxon>
        <taxon>Didymosphaeriaceae</taxon>
        <taxon>Pseudopithomyces</taxon>
    </lineage>
</organism>
<comment type="similarity">
    <text evidence="4">Belongs to the carbohydrate esterase 1 (CE1) family.</text>
</comment>
<dbReference type="InterPro" id="IPR010126">
    <property type="entry name" value="Esterase_phb"/>
</dbReference>
<keyword evidence="1 4" id="KW-0719">Serine esterase</keyword>
<protein>
    <recommendedName>
        <fullName evidence="4">Carboxylic ester hydrolase</fullName>
        <ecNumber evidence="4">3.1.1.-</ecNumber>
    </recommendedName>
</protein>
<evidence type="ECO:0000256" key="4">
    <source>
        <dbReference type="RuleBase" id="RU367147"/>
    </source>
</evidence>
<accession>A0AAN6LMY0</accession>